<keyword evidence="3" id="KW-0648">Protein biosynthesis</keyword>
<keyword evidence="4" id="KW-0342">GTP-binding</keyword>
<dbReference type="PANTHER" id="PTHR43721">
    <property type="entry name" value="ELONGATION FACTOR TU-RELATED"/>
    <property type="match status" value="1"/>
</dbReference>
<proteinExistence type="predicted"/>
<evidence type="ECO:0000256" key="1">
    <source>
        <dbReference type="ARBA" id="ARBA00022741"/>
    </source>
</evidence>
<feature type="domain" description="Translation elongation factor EFTu/EF1A C-terminal" evidence="5">
    <location>
        <begin position="1"/>
        <end position="84"/>
    </location>
</feature>
<reference evidence="6" key="1">
    <citation type="submission" date="2021-02" db="EMBL/GenBank/DDBJ databases">
        <authorList>
            <person name="Nowell W R."/>
        </authorList>
    </citation>
    <scope>NUCLEOTIDE SEQUENCE</scope>
</reference>
<dbReference type="GO" id="GO:0005525">
    <property type="term" value="F:GTP binding"/>
    <property type="evidence" value="ECO:0007669"/>
    <property type="project" value="UniProtKB-KW"/>
</dbReference>
<dbReference type="GO" id="GO:0003746">
    <property type="term" value="F:translation elongation factor activity"/>
    <property type="evidence" value="ECO:0007669"/>
    <property type="project" value="UniProtKB-KW"/>
</dbReference>
<evidence type="ECO:0000313" key="6">
    <source>
        <dbReference type="EMBL" id="CAF1132472.1"/>
    </source>
</evidence>
<keyword evidence="1" id="KW-0547">Nucleotide-binding</keyword>
<comment type="caution">
    <text evidence="6">The sequence shown here is derived from an EMBL/GenBank/DDBJ whole genome shotgun (WGS) entry which is preliminary data.</text>
</comment>
<keyword evidence="2" id="KW-0251">Elongation factor</keyword>
<dbReference type="PANTHER" id="PTHR43721:SF22">
    <property type="entry name" value="ELONGATION FACTOR TU, MITOCHONDRIAL"/>
    <property type="match status" value="1"/>
</dbReference>
<dbReference type="Pfam" id="PF03143">
    <property type="entry name" value="GTP_EFTU_D3"/>
    <property type="match status" value="1"/>
</dbReference>
<dbReference type="SUPFAM" id="SSF50465">
    <property type="entry name" value="EF-Tu/eEF-1alpha/eIF2-gamma C-terminal domain"/>
    <property type="match status" value="1"/>
</dbReference>
<organism evidence="6 7">
    <name type="scientific">Adineta steineri</name>
    <dbReference type="NCBI Taxonomy" id="433720"/>
    <lineage>
        <taxon>Eukaryota</taxon>
        <taxon>Metazoa</taxon>
        <taxon>Spiralia</taxon>
        <taxon>Gnathifera</taxon>
        <taxon>Rotifera</taxon>
        <taxon>Eurotatoria</taxon>
        <taxon>Bdelloidea</taxon>
        <taxon>Adinetida</taxon>
        <taxon>Adinetidae</taxon>
        <taxon>Adineta</taxon>
    </lineage>
</organism>
<dbReference type="Gene3D" id="2.40.30.10">
    <property type="entry name" value="Translation factors"/>
    <property type="match status" value="1"/>
</dbReference>
<name>A0A814RHI2_9BILA</name>
<evidence type="ECO:0000259" key="5">
    <source>
        <dbReference type="Pfam" id="PF03143"/>
    </source>
</evidence>
<evidence type="ECO:0000256" key="3">
    <source>
        <dbReference type="ARBA" id="ARBA00022917"/>
    </source>
</evidence>
<dbReference type="InterPro" id="IPR050055">
    <property type="entry name" value="EF-Tu_GTPase"/>
</dbReference>
<dbReference type="InterPro" id="IPR004160">
    <property type="entry name" value="Transl_elong_EFTu/EF1A_C"/>
</dbReference>
<evidence type="ECO:0000256" key="4">
    <source>
        <dbReference type="ARBA" id="ARBA00023134"/>
    </source>
</evidence>
<dbReference type="FunFam" id="2.40.30.10:FF:000002">
    <property type="entry name" value="Elongation factor Tu"/>
    <property type="match status" value="1"/>
</dbReference>
<dbReference type="InterPro" id="IPR009001">
    <property type="entry name" value="Transl_elong_EF1A/Init_IF2_C"/>
</dbReference>
<evidence type="ECO:0000313" key="7">
    <source>
        <dbReference type="Proteomes" id="UP000663891"/>
    </source>
</evidence>
<sequence length="86" mass="9642">MYILREEEDNRQTAFSTGHQAQFYLRTAEVTGTIELPDDVKEFYPGDHLTVVITFTTPIAINNGVHFSIREQGRLIGVGVVTGVME</sequence>
<dbReference type="EMBL" id="CAJNON010000239">
    <property type="protein sequence ID" value="CAF1132472.1"/>
    <property type="molecule type" value="Genomic_DNA"/>
</dbReference>
<protein>
    <recommendedName>
        <fullName evidence="5">Translation elongation factor EFTu/EF1A C-terminal domain-containing protein</fullName>
    </recommendedName>
</protein>
<dbReference type="AlphaFoldDB" id="A0A814RHI2"/>
<evidence type="ECO:0000256" key="2">
    <source>
        <dbReference type="ARBA" id="ARBA00022768"/>
    </source>
</evidence>
<gene>
    <name evidence="6" type="ORF">VCS650_LOCUS21811</name>
</gene>
<accession>A0A814RHI2</accession>
<dbReference type="OrthoDB" id="6751609at2759"/>
<dbReference type="Proteomes" id="UP000663891">
    <property type="component" value="Unassembled WGS sequence"/>
</dbReference>